<feature type="transmembrane region" description="Helical" evidence="8">
    <location>
        <begin position="38"/>
        <end position="67"/>
    </location>
</feature>
<keyword evidence="1" id="KW-1003">Cell membrane</keyword>
<evidence type="ECO:0000256" key="7">
    <source>
        <dbReference type="ARBA" id="ARBA00023136"/>
    </source>
</evidence>
<dbReference type="AlphaFoldDB" id="A0A917DRL7"/>
<keyword evidence="10" id="KW-1185">Reference proteome</keyword>
<sequence length="171" mass="18250">MINALSHKLAVGIKSKVPDHPASIAVLQYSLSMVLNTVFILGLSFLISLFTGRSLETLVALAGFAALRQISGGYHLKSGIMCILVSTAGITAITFADFGSLVTLILNAGALLLALVFAPSRIDRQTRIPKEYFGYLKLGSMALIVISGFVGYSVLAAAFFVQALTLIRTRR</sequence>
<feature type="transmembrane region" description="Helical" evidence="8">
    <location>
        <begin position="79"/>
        <end position="96"/>
    </location>
</feature>
<feature type="transmembrane region" description="Helical" evidence="8">
    <location>
        <begin position="141"/>
        <end position="167"/>
    </location>
</feature>
<evidence type="ECO:0000256" key="1">
    <source>
        <dbReference type="ARBA" id="ARBA00022475"/>
    </source>
</evidence>
<dbReference type="GO" id="GO:0016020">
    <property type="term" value="C:membrane"/>
    <property type="evidence" value="ECO:0007669"/>
    <property type="project" value="InterPro"/>
</dbReference>
<reference evidence="9" key="1">
    <citation type="journal article" date="2014" name="Int. J. Syst. Evol. Microbiol.">
        <title>Complete genome sequence of Corynebacterium casei LMG S-19264T (=DSM 44701T), isolated from a smear-ripened cheese.</title>
        <authorList>
            <consortium name="US DOE Joint Genome Institute (JGI-PGF)"/>
            <person name="Walter F."/>
            <person name="Albersmeier A."/>
            <person name="Kalinowski J."/>
            <person name="Ruckert C."/>
        </authorList>
    </citation>
    <scope>NUCLEOTIDE SEQUENCE</scope>
    <source>
        <strain evidence="9">CGMCC 1.15178</strain>
    </source>
</reference>
<evidence type="ECO:0000256" key="4">
    <source>
        <dbReference type="ARBA" id="ARBA00022692"/>
    </source>
</evidence>
<dbReference type="GO" id="GO:0006508">
    <property type="term" value="P:proteolysis"/>
    <property type="evidence" value="ECO:0007669"/>
    <property type="project" value="UniProtKB-KW"/>
</dbReference>
<keyword evidence="6 8" id="KW-1133">Transmembrane helix</keyword>
<name>A0A917DRL7_9BACL</name>
<accession>A0A917DRL7</accession>
<keyword evidence="4 8" id="KW-0812">Transmembrane</keyword>
<evidence type="ECO:0000256" key="6">
    <source>
        <dbReference type="ARBA" id="ARBA00022989"/>
    </source>
</evidence>
<reference evidence="9" key="2">
    <citation type="submission" date="2020-09" db="EMBL/GenBank/DDBJ databases">
        <authorList>
            <person name="Sun Q."/>
            <person name="Zhou Y."/>
        </authorList>
    </citation>
    <scope>NUCLEOTIDE SEQUENCE</scope>
    <source>
        <strain evidence="9">CGMCC 1.15178</strain>
    </source>
</reference>
<dbReference type="InterPro" id="IPR006741">
    <property type="entry name" value="AgrB"/>
</dbReference>
<feature type="transmembrane region" description="Helical" evidence="8">
    <location>
        <begin position="102"/>
        <end position="120"/>
    </location>
</feature>
<comment type="caution">
    <text evidence="9">The sequence shown here is derived from an EMBL/GenBank/DDBJ whole genome shotgun (WGS) entry which is preliminary data.</text>
</comment>
<dbReference type="EMBL" id="BMHP01000002">
    <property type="protein sequence ID" value="GGD64396.1"/>
    <property type="molecule type" value="Genomic_DNA"/>
</dbReference>
<gene>
    <name evidence="9" type="ORF">GCM10010911_22680</name>
</gene>
<keyword evidence="3" id="KW-0645">Protease</keyword>
<evidence type="ECO:0000256" key="8">
    <source>
        <dbReference type="SAM" id="Phobius"/>
    </source>
</evidence>
<keyword evidence="5" id="KW-0378">Hydrolase</keyword>
<evidence type="ECO:0000256" key="5">
    <source>
        <dbReference type="ARBA" id="ARBA00022801"/>
    </source>
</evidence>
<organism evidence="9 10">
    <name type="scientific">Paenibacillus nasutitermitis</name>
    <dbReference type="NCBI Taxonomy" id="1652958"/>
    <lineage>
        <taxon>Bacteria</taxon>
        <taxon>Bacillati</taxon>
        <taxon>Bacillota</taxon>
        <taxon>Bacilli</taxon>
        <taxon>Bacillales</taxon>
        <taxon>Paenibacillaceae</taxon>
        <taxon>Paenibacillus</taxon>
    </lineage>
</organism>
<evidence type="ECO:0000313" key="9">
    <source>
        <dbReference type="EMBL" id="GGD64396.1"/>
    </source>
</evidence>
<dbReference type="RefSeq" id="WP_188992095.1">
    <property type="nucleotide sequence ID" value="NZ_BMHP01000002.1"/>
</dbReference>
<evidence type="ECO:0000256" key="3">
    <source>
        <dbReference type="ARBA" id="ARBA00022670"/>
    </source>
</evidence>
<keyword evidence="7 8" id="KW-0472">Membrane</keyword>
<dbReference type="GO" id="GO:0008233">
    <property type="term" value="F:peptidase activity"/>
    <property type="evidence" value="ECO:0007669"/>
    <property type="project" value="UniProtKB-KW"/>
</dbReference>
<keyword evidence="2" id="KW-0673">Quorum sensing</keyword>
<protein>
    <recommendedName>
        <fullName evidence="11">Accessory regulator AgrB</fullName>
    </recommendedName>
</protein>
<dbReference type="GO" id="GO:0009372">
    <property type="term" value="P:quorum sensing"/>
    <property type="evidence" value="ECO:0007669"/>
    <property type="project" value="UniProtKB-KW"/>
</dbReference>
<evidence type="ECO:0000256" key="2">
    <source>
        <dbReference type="ARBA" id="ARBA00022654"/>
    </source>
</evidence>
<dbReference type="Pfam" id="PF04647">
    <property type="entry name" value="AgrB"/>
    <property type="match status" value="1"/>
</dbReference>
<evidence type="ECO:0000313" key="10">
    <source>
        <dbReference type="Proteomes" id="UP000612456"/>
    </source>
</evidence>
<dbReference type="Proteomes" id="UP000612456">
    <property type="component" value="Unassembled WGS sequence"/>
</dbReference>
<evidence type="ECO:0008006" key="11">
    <source>
        <dbReference type="Google" id="ProtNLM"/>
    </source>
</evidence>
<proteinExistence type="predicted"/>